<dbReference type="Pfam" id="PF16344">
    <property type="entry name" value="FecR_C"/>
    <property type="match status" value="1"/>
</dbReference>
<feature type="transmembrane region" description="Helical" evidence="1">
    <location>
        <begin position="99"/>
        <end position="117"/>
    </location>
</feature>
<organism evidence="4 5">
    <name type="scientific">Hymenobacter fastidiosus</name>
    <dbReference type="NCBI Taxonomy" id="486264"/>
    <lineage>
        <taxon>Bacteria</taxon>
        <taxon>Pseudomonadati</taxon>
        <taxon>Bacteroidota</taxon>
        <taxon>Cytophagia</taxon>
        <taxon>Cytophagales</taxon>
        <taxon>Hymenobacteraceae</taxon>
        <taxon>Hymenobacter</taxon>
    </lineage>
</organism>
<proteinExistence type="predicted"/>
<dbReference type="InterPro" id="IPR006860">
    <property type="entry name" value="FecR"/>
</dbReference>
<comment type="caution">
    <text evidence="4">The sequence shown here is derived from an EMBL/GenBank/DDBJ whole genome shotgun (WGS) entry which is preliminary data.</text>
</comment>
<sequence>MKYAAYSTEDFLADESFQDFVLSANPAAGEFWQDWVSQNPAREAEFQEAVAILQILITQPRPVAGTLKREEVARLWQSMRPLQEPRAALALRTRRMRRLTMTTLVALVLLVLAVVGVNRRPQPAPEWTSYVTHGDEYQQVQLPDGSVVILNANSTLRLAAAWQPGQPREVWLTGGGYFNVRHTAPARLLTAVAAAPANVKFVVHTGPLDVAVLGTQFTVLNNAGKTKVVLNTGQIQLRLRQPGSRDQLLMKPGELVEYSPATPRALLVKRTVKADFYSAWTKGQLDFNDTPVSEIIALLEDTHGLHITLRDPKLRQQKLTGSVPTHDLDELLTALSKSLEVKVHRQGNQVWLD</sequence>
<gene>
    <name evidence="4" type="ORF">GCM10022408_14390</name>
</gene>
<evidence type="ECO:0000259" key="3">
    <source>
        <dbReference type="Pfam" id="PF16344"/>
    </source>
</evidence>
<evidence type="ECO:0008006" key="6">
    <source>
        <dbReference type="Google" id="ProtNLM"/>
    </source>
</evidence>
<feature type="domain" description="FecR protein" evidence="2">
    <location>
        <begin position="130"/>
        <end position="235"/>
    </location>
</feature>
<keyword evidence="1" id="KW-0472">Membrane</keyword>
<dbReference type="PIRSF" id="PIRSF018266">
    <property type="entry name" value="FecR"/>
    <property type="match status" value="1"/>
</dbReference>
<protein>
    <recommendedName>
        <fullName evidence="6">DUF4974 domain-containing protein</fullName>
    </recommendedName>
</protein>
<evidence type="ECO:0000256" key="1">
    <source>
        <dbReference type="SAM" id="Phobius"/>
    </source>
</evidence>
<keyword evidence="1" id="KW-1133">Transmembrane helix</keyword>
<dbReference type="InterPro" id="IPR012373">
    <property type="entry name" value="Ferrdict_sens_TM"/>
</dbReference>
<accession>A0ABP7RY50</accession>
<keyword evidence="5" id="KW-1185">Reference proteome</keyword>
<dbReference type="Pfam" id="PF04773">
    <property type="entry name" value="FecR"/>
    <property type="match status" value="1"/>
</dbReference>
<evidence type="ECO:0000259" key="2">
    <source>
        <dbReference type="Pfam" id="PF04773"/>
    </source>
</evidence>
<name>A0ABP7RY50_9BACT</name>
<dbReference type="InterPro" id="IPR032508">
    <property type="entry name" value="FecR_C"/>
</dbReference>
<keyword evidence="1" id="KW-0812">Transmembrane</keyword>
<dbReference type="Gene3D" id="2.60.120.1440">
    <property type="match status" value="1"/>
</dbReference>
<dbReference type="RefSeq" id="WP_345071979.1">
    <property type="nucleotide sequence ID" value="NZ_BAABDJ010000007.1"/>
</dbReference>
<dbReference type="PANTHER" id="PTHR30273">
    <property type="entry name" value="PERIPLASMIC SIGNAL SENSOR AND SIGMA FACTOR ACTIVATOR FECR-RELATED"/>
    <property type="match status" value="1"/>
</dbReference>
<dbReference type="PANTHER" id="PTHR30273:SF2">
    <property type="entry name" value="PROTEIN FECR"/>
    <property type="match status" value="1"/>
</dbReference>
<evidence type="ECO:0000313" key="5">
    <source>
        <dbReference type="Proteomes" id="UP001500567"/>
    </source>
</evidence>
<reference evidence="5" key="1">
    <citation type="journal article" date="2019" name="Int. J. Syst. Evol. Microbiol.">
        <title>The Global Catalogue of Microorganisms (GCM) 10K type strain sequencing project: providing services to taxonomists for standard genome sequencing and annotation.</title>
        <authorList>
            <consortium name="The Broad Institute Genomics Platform"/>
            <consortium name="The Broad Institute Genome Sequencing Center for Infectious Disease"/>
            <person name="Wu L."/>
            <person name="Ma J."/>
        </authorList>
    </citation>
    <scope>NUCLEOTIDE SEQUENCE [LARGE SCALE GENOMIC DNA]</scope>
    <source>
        <strain evidence="5">JCM 17224</strain>
    </source>
</reference>
<feature type="domain" description="Protein FecR C-terminal" evidence="3">
    <location>
        <begin position="285"/>
        <end position="351"/>
    </location>
</feature>
<dbReference type="Proteomes" id="UP001500567">
    <property type="component" value="Unassembled WGS sequence"/>
</dbReference>
<dbReference type="EMBL" id="BAABDJ010000007">
    <property type="protein sequence ID" value="GAA4003863.1"/>
    <property type="molecule type" value="Genomic_DNA"/>
</dbReference>
<dbReference type="Gene3D" id="3.55.50.30">
    <property type="match status" value="1"/>
</dbReference>
<evidence type="ECO:0000313" key="4">
    <source>
        <dbReference type="EMBL" id="GAA4003863.1"/>
    </source>
</evidence>